<dbReference type="Pfam" id="PF11967">
    <property type="entry name" value="RecO_N"/>
    <property type="match status" value="1"/>
</dbReference>
<dbReference type="InterPro" id="IPR003717">
    <property type="entry name" value="RecO"/>
</dbReference>
<accession>A0A3E1K8P0</accession>
<organism evidence="10 11">
    <name type="scientific">Wenzhouxiangella sediminis</name>
    <dbReference type="NCBI Taxonomy" id="1792836"/>
    <lineage>
        <taxon>Bacteria</taxon>
        <taxon>Pseudomonadati</taxon>
        <taxon>Pseudomonadota</taxon>
        <taxon>Gammaproteobacteria</taxon>
        <taxon>Chromatiales</taxon>
        <taxon>Wenzhouxiangellaceae</taxon>
        <taxon>Wenzhouxiangella</taxon>
    </lineage>
</organism>
<dbReference type="InterPro" id="IPR042242">
    <property type="entry name" value="RecO_C"/>
</dbReference>
<keyword evidence="4 8" id="KW-0227">DNA damage</keyword>
<dbReference type="OrthoDB" id="9804792at2"/>
<dbReference type="EMBL" id="QUZK01000035">
    <property type="protein sequence ID" value="RFF30420.1"/>
    <property type="molecule type" value="Genomic_DNA"/>
</dbReference>
<dbReference type="InterPro" id="IPR022572">
    <property type="entry name" value="DNA_rep/recomb_RecO_N"/>
</dbReference>
<keyword evidence="6 8" id="KW-0234">DNA repair</keyword>
<dbReference type="SUPFAM" id="SSF50249">
    <property type="entry name" value="Nucleic acid-binding proteins"/>
    <property type="match status" value="1"/>
</dbReference>
<dbReference type="PANTHER" id="PTHR33991">
    <property type="entry name" value="DNA REPAIR PROTEIN RECO"/>
    <property type="match status" value="1"/>
</dbReference>
<gene>
    <name evidence="8 10" type="primary">recO</name>
    <name evidence="10" type="ORF">DZC52_08015</name>
</gene>
<name>A0A3E1K8P0_9GAMM</name>
<evidence type="ECO:0000256" key="3">
    <source>
        <dbReference type="ARBA" id="ARBA00021310"/>
    </source>
</evidence>
<proteinExistence type="inferred from homology"/>
<evidence type="ECO:0000256" key="6">
    <source>
        <dbReference type="ARBA" id="ARBA00023204"/>
    </source>
</evidence>
<dbReference type="Gene3D" id="2.40.50.140">
    <property type="entry name" value="Nucleic acid-binding proteins"/>
    <property type="match status" value="1"/>
</dbReference>
<dbReference type="Pfam" id="PF02565">
    <property type="entry name" value="RecO_C"/>
    <property type="match status" value="1"/>
</dbReference>
<dbReference type="AlphaFoldDB" id="A0A3E1K8P0"/>
<dbReference type="GO" id="GO:0043590">
    <property type="term" value="C:bacterial nucleoid"/>
    <property type="evidence" value="ECO:0007669"/>
    <property type="project" value="TreeGrafter"/>
</dbReference>
<dbReference type="GO" id="GO:0006310">
    <property type="term" value="P:DNA recombination"/>
    <property type="evidence" value="ECO:0007669"/>
    <property type="project" value="UniProtKB-UniRule"/>
</dbReference>
<keyword evidence="11" id="KW-1185">Reference proteome</keyword>
<comment type="similarity">
    <text evidence="2 8">Belongs to the RecO family.</text>
</comment>
<dbReference type="NCBIfam" id="TIGR00613">
    <property type="entry name" value="reco"/>
    <property type="match status" value="1"/>
</dbReference>
<feature type="domain" description="DNA replication/recombination mediator RecO N-terminal" evidence="9">
    <location>
        <begin position="24"/>
        <end position="94"/>
    </location>
</feature>
<evidence type="ECO:0000256" key="2">
    <source>
        <dbReference type="ARBA" id="ARBA00007452"/>
    </source>
</evidence>
<dbReference type="GO" id="GO:0006302">
    <property type="term" value="P:double-strand break repair"/>
    <property type="evidence" value="ECO:0007669"/>
    <property type="project" value="TreeGrafter"/>
</dbReference>
<reference evidence="10 11" key="1">
    <citation type="submission" date="2018-08" db="EMBL/GenBank/DDBJ databases">
        <title>Wenzhouxiangella salilacus sp. nov., a novel bacterium isolated from a saline lake in Xinjiang Province, China.</title>
        <authorList>
            <person name="Han S."/>
        </authorList>
    </citation>
    <scope>NUCLEOTIDE SEQUENCE [LARGE SCALE GENOMIC DNA]</scope>
    <source>
        <strain evidence="10 11">XDB06</strain>
    </source>
</reference>
<evidence type="ECO:0000313" key="11">
    <source>
        <dbReference type="Proteomes" id="UP000260351"/>
    </source>
</evidence>
<evidence type="ECO:0000256" key="1">
    <source>
        <dbReference type="ARBA" id="ARBA00003065"/>
    </source>
</evidence>
<dbReference type="InterPro" id="IPR037278">
    <property type="entry name" value="ARFGAP/RecO"/>
</dbReference>
<evidence type="ECO:0000256" key="4">
    <source>
        <dbReference type="ARBA" id="ARBA00022763"/>
    </source>
</evidence>
<protein>
    <recommendedName>
        <fullName evidence="3 8">DNA repair protein RecO</fullName>
    </recommendedName>
    <alternativeName>
        <fullName evidence="7 8">Recombination protein O</fullName>
    </alternativeName>
</protein>
<comment type="function">
    <text evidence="1 8">Involved in DNA repair and RecF pathway recombination.</text>
</comment>
<dbReference type="Proteomes" id="UP000260351">
    <property type="component" value="Unassembled WGS sequence"/>
</dbReference>
<dbReference type="PANTHER" id="PTHR33991:SF1">
    <property type="entry name" value="DNA REPAIR PROTEIN RECO"/>
    <property type="match status" value="1"/>
</dbReference>
<sequence>MDGRRRRPRRARLQPIGAVSRVEHQPGWVVHRRPWRETSLLVEFFAREHGRIGLVAKGARSARSPWRGLAEPFVPLSASWSRRGEMGTLTGLEPAGDRHALAGRALWCGLYVNELLLRLLERDDPHPTVFDACEAVFRGLAGGDEPQSMLLRRFELALLSGMGVAPDFDFDAAGGDAIRPDGLYHLQPEVGFVPVERGGAGVFRGAAIRALAAGSTDQRETAREMRELMRTLIDHHLAGRELATRRLLAGAKGKSTGGSDS</sequence>
<comment type="caution">
    <text evidence="10">The sequence shown here is derived from an EMBL/GenBank/DDBJ whole genome shotgun (WGS) entry which is preliminary data.</text>
</comment>
<evidence type="ECO:0000256" key="5">
    <source>
        <dbReference type="ARBA" id="ARBA00023172"/>
    </source>
</evidence>
<dbReference type="HAMAP" id="MF_00201">
    <property type="entry name" value="RecO"/>
    <property type="match status" value="1"/>
</dbReference>
<keyword evidence="5 8" id="KW-0233">DNA recombination</keyword>
<evidence type="ECO:0000256" key="8">
    <source>
        <dbReference type="HAMAP-Rule" id="MF_00201"/>
    </source>
</evidence>
<evidence type="ECO:0000313" key="10">
    <source>
        <dbReference type="EMBL" id="RFF30420.1"/>
    </source>
</evidence>
<dbReference type="Gene3D" id="1.20.1440.120">
    <property type="entry name" value="Recombination protein O, C-terminal domain"/>
    <property type="match status" value="1"/>
</dbReference>
<dbReference type="SUPFAM" id="SSF57863">
    <property type="entry name" value="ArfGap/RecO-like zinc finger"/>
    <property type="match status" value="1"/>
</dbReference>
<dbReference type="InterPro" id="IPR012340">
    <property type="entry name" value="NA-bd_OB-fold"/>
</dbReference>
<evidence type="ECO:0000259" key="9">
    <source>
        <dbReference type="Pfam" id="PF11967"/>
    </source>
</evidence>
<evidence type="ECO:0000256" key="7">
    <source>
        <dbReference type="ARBA" id="ARBA00033409"/>
    </source>
</evidence>